<feature type="domain" description="Ion transport" evidence="6">
    <location>
        <begin position="24"/>
        <end position="238"/>
    </location>
</feature>
<reference evidence="7 8" key="1">
    <citation type="submission" date="2022-06" db="EMBL/GenBank/DDBJ databases">
        <title>Roseomonas CN29.</title>
        <authorList>
            <person name="Cheng Y."/>
            <person name="He X."/>
        </authorList>
    </citation>
    <scope>NUCLEOTIDE SEQUENCE [LARGE SCALE GENOMIC DNA]</scope>
    <source>
        <strain evidence="7 8">CN29</strain>
    </source>
</reference>
<comment type="caution">
    <text evidence="7">The sequence shown here is derived from an EMBL/GenBank/DDBJ whole genome shotgun (WGS) entry which is preliminary data.</text>
</comment>
<dbReference type="Gene3D" id="1.10.287.70">
    <property type="match status" value="1"/>
</dbReference>
<dbReference type="InterPro" id="IPR005821">
    <property type="entry name" value="Ion_trans_dom"/>
</dbReference>
<keyword evidence="3 5" id="KW-1133">Transmembrane helix</keyword>
<proteinExistence type="predicted"/>
<evidence type="ECO:0000256" key="4">
    <source>
        <dbReference type="ARBA" id="ARBA00023136"/>
    </source>
</evidence>
<dbReference type="SUPFAM" id="SSF81324">
    <property type="entry name" value="Voltage-gated potassium channels"/>
    <property type="match status" value="1"/>
</dbReference>
<organism evidence="7 8">
    <name type="scientific">Roseomonas populi</name>
    <dbReference type="NCBI Taxonomy" id="3121582"/>
    <lineage>
        <taxon>Bacteria</taxon>
        <taxon>Pseudomonadati</taxon>
        <taxon>Pseudomonadota</taxon>
        <taxon>Alphaproteobacteria</taxon>
        <taxon>Acetobacterales</taxon>
        <taxon>Roseomonadaceae</taxon>
        <taxon>Roseomonas</taxon>
    </lineage>
</organism>
<dbReference type="RefSeq" id="WP_257716943.1">
    <property type="nucleotide sequence ID" value="NZ_JANJOU010000010.1"/>
</dbReference>
<gene>
    <name evidence="7" type="ORF">NRP21_13575</name>
</gene>
<feature type="transmembrane region" description="Helical" evidence="5">
    <location>
        <begin position="46"/>
        <end position="66"/>
    </location>
</feature>
<name>A0ABT1X4R2_9PROT</name>
<dbReference type="PANTHER" id="PTHR10037">
    <property type="entry name" value="VOLTAGE-GATED CATION CHANNEL CALCIUM AND SODIUM"/>
    <property type="match status" value="1"/>
</dbReference>
<evidence type="ECO:0000256" key="5">
    <source>
        <dbReference type="SAM" id="Phobius"/>
    </source>
</evidence>
<dbReference type="InterPro" id="IPR043203">
    <property type="entry name" value="VGCC_Ca_Na"/>
</dbReference>
<dbReference type="EMBL" id="JANJOU010000010">
    <property type="protein sequence ID" value="MCR0983081.1"/>
    <property type="molecule type" value="Genomic_DNA"/>
</dbReference>
<keyword evidence="8" id="KW-1185">Reference proteome</keyword>
<feature type="transmembrane region" description="Helical" evidence="5">
    <location>
        <begin position="86"/>
        <end position="108"/>
    </location>
</feature>
<evidence type="ECO:0000256" key="1">
    <source>
        <dbReference type="ARBA" id="ARBA00004141"/>
    </source>
</evidence>
<comment type="subcellular location">
    <subcellularLocation>
        <location evidence="1">Membrane</location>
        <topology evidence="1">Multi-pass membrane protein</topology>
    </subcellularLocation>
</comment>
<evidence type="ECO:0000256" key="3">
    <source>
        <dbReference type="ARBA" id="ARBA00022989"/>
    </source>
</evidence>
<feature type="transmembrane region" description="Helical" evidence="5">
    <location>
        <begin position="204"/>
        <end position="228"/>
    </location>
</feature>
<evidence type="ECO:0000259" key="6">
    <source>
        <dbReference type="Pfam" id="PF00520"/>
    </source>
</evidence>
<feature type="transmembrane region" description="Helical" evidence="5">
    <location>
        <begin position="15"/>
        <end position="34"/>
    </location>
</feature>
<sequence length="283" mass="30472">MLLGQDLAPTLRARAARLVLSAGFQHAVTGLILLNALTLGLETSATVMASFGPILELIDGALLLLFTAELSLRIFAFRGRFFRDPWGIFDLAVIGISWAPSGGDLAVLRSLRVLRVLRLLSVVPSLRNVVGAMLAALPGMGSIVLLMGLMFYVSGVMATKLFGESMPEKFGTLGDSVFTLFQLMTLEGWVEDIVKPAMEQHPGALLFFIPFIVISTFVVLNLFLGVIVESIQTLRETRESADAEAAQVATDAAASAAHADSQMVLSELRALRREVAALRAERS</sequence>
<evidence type="ECO:0000256" key="2">
    <source>
        <dbReference type="ARBA" id="ARBA00022692"/>
    </source>
</evidence>
<accession>A0ABT1X4R2</accession>
<dbReference type="Gene3D" id="1.20.120.350">
    <property type="entry name" value="Voltage-gated potassium channels. Chain C"/>
    <property type="match status" value="1"/>
</dbReference>
<evidence type="ECO:0000313" key="8">
    <source>
        <dbReference type="Proteomes" id="UP001524642"/>
    </source>
</evidence>
<dbReference type="Pfam" id="PF00520">
    <property type="entry name" value="Ion_trans"/>
    <property type="match status" value="1"/>
</dbReference>
<dbReference type="PANTHER" id="PTHR10037:SF62">
    <property type="entry name" value="SODIUM CHANNEL PROTEIN 60E"/>
    <property type="match status" value="1"/>
</dbReference>
<feature type="transmembrane region" description="Helical" evidence="5">
    <location>
        <begin position="129"/>
        <end position="153"/>
    </location>
</feature>
<keyword evidence="2 5" id="KW-0812">Transmembrane</keyword>
<dbReference type="Proteomes" id="UP001524642">
    <property type="component" value="Unassembled WGS sequence"/>
</dbReference>
<protein>
    <submittedName>
        <fullName evidence="7">Ion transporter</fullName>
    </submittedName>
</protein>
<dbReference type="InterPro" id="IPR027359">
    <property type="entry name" value="Volt_channel_dom_sf"/>
</dbReference>
<evidence type="ECO:0000313" key="7">
    <source>
        <dbReference type="EMBL" id="MCR0983081.1"/>
    </source>
</evidence>
<keyword evidence="4 5" id="KW-0472">Membrane</keyword>